<gene>
    <name evidence="1" type="ORF">P167DRAFT_251523</name>
</gene>
<keyword evidence="2" id="KW-1185">Reference proteome</keyword>
<dbReference type="EMBL" id="ML119143">
    <property type="protein sequence ID" value="RPB10361.1"/>
    <property type="molecule type" value="Genomic_DNA"/>
</dbReference>
<dbReference type="Proteomes" id="UP000277580">
    <property type="component" value="Unassembled WGS sequence"/>
</dbReference>
<evidence type="ECO:0000313" key="2">
    <source>
        <dbReference type="Proteomes" id="UP000277580"/>
    </source>
</evidence>
<accession>A0A3N4KPR9</accession>
<sequence>MLQEGCRWWEGFKALENYCAVRIPICLPNYLSTFLPTYPLTCYLPTYLSVYLLRLTSQLSTEVCYDMIAFSPPTGILDGDAQRHR</sequence>
<name>A0A3N4KPR9_9PEZI</name>
<reference evidence="1 2" key="1">
    <citation type="journal article" date="2018" name="Nat. Ecol. Evol.">
        <title>Pezizomycetes genomes reveal the molecular basis of ectomycorrhizal truffle lifestyle.</title>
        <authorList>
            <person name="Murat C."/>
            <person name="Payen T."/>
            <person name="Noel B."/>
            <person name="Kuo A."/>
            <person name="Morin E."/>
            <person name="Chen J."/>
            <person name="Kohler A."/>
            <person name="Krizsan K."/>
            <person name="Balestrini R."/>
            <person name="Da Silva C."/>
            <person name="Montanini B."/>
            <person name="Hainaut M."/>
            <person name="Levati E."/>
            <person name="Barry K.W."/>
            <person name="Belfiori B."/>
            <person name="Cichocki N."/>
            <person name="Clum A."/>
            <person name="Dockter R.B."/>
            <person name="Fauchery L."/>
            <person name="Guy J."/>
            <person name="Iotti M."/>
            <person name="Le Tacon F."/>
            <person name="Lindquist E.A."/>
            <person name="Lipzen A."/>
            <person name="Malagnac F."/>
            <person name="Mello A."/>
            <person name="Molinier V."/>
            <person name="Miyauchi S."/>
            <person name="Poulain J."/>
            <person name="Riccioni C."/>
            <person name="Rubini A."/>
            <person name="Sitrit Y."/>
            <person name="Splivallo R."/>
            <person name="Traeger S."/>
            <person name="Wang M."/>
            <person name="Zifcakova L."/>
            <person name="Wipf D."/>
            <person name="Zambonelli A."/>
            <person name="Paolocci F."/>
            <person name="Nowrousian M."/>
            <person name="Ottonello S."/>
            <person name="Baldrian P."/>
            <person name="Spatafora J.W."/>
            <person name="Henrissat B."/>
            <person name="Nagy L.G."/>
            <person name="Aury J.M."/>
            <person name="Wincker P."/>
            <person name="Grigoriev I.V."/>
            <person name="Bonfante P."/>
            <person name="Martin F.M."/>
        </authorList>
    </citation>
    <scope>NUCLEOTIDE SEQUENCE [LARGE SCALE GENOMIC DNA]</scope>
    <source>
        <strain evidence="1 2">CCBAS932</strain>
    </source>
</reference>
<evidence type="ECO:0000313" key="1">
    <source>
        <dbReference type="EMBL" id="RPB10361.1"/>
    </source>
</evidence>
<dbReference type="AlphaFoldDB" id="A0A3N4KPR9"/>
<protein>
    <submittedName>
        <fullName evidence="1">Uncharacterized protein</fullName>
    </submittedName>
</protein>
<proteinExistence type="predicted"/>
<organism evidence="1 2">
    <name type="scientific">Morchella conica CCBAS932</name>
    <dbReference type="NCBI Taxonomy" id="1392247"/>
    <lineage>
        <taxon>Eukaryota</taxon>
        <taxon>Fungi</taxon>
        <taxon>Dikarya</taxon>
        <taxon>Ascomycota</taxon>
        <taxon>Pezizomycotina</taxon>
        <taxon>Pezizomycetes</taxon>
        <taxon>Pezizales</taxon>
        <taxon>Morchellaceae</taxon>
        <taxon>Morchella</taxon>
    </lineage>
</organism>
<dbReference type="InParanoid" id="A0A3N4KPR9"/>